<dbReference type="eggNOG" id="COG2971">
    <property type="taxonomic scope" value="Bacteria"/>
</dbReference>
<evidence type="ECO:0000313" key="2">
    <source>
        <dbReference type="EMBL" id="EBA06918.1"/>
    </source>
</evidence>
<dbReference type="InterPro" id="IPR052519">
    <property type="entry name" value="Euk-type_GlcNAc_Kinase"/>
</dbReference>
<dbReference type="PANTHER" id="PTHR43190:SF3">
    <property type="entry name" value="N-ACETYL-D-GLUCOSAMINE KINASE"/>
    <property type="match status" value="1"/>
</dbReference>
<dbReference type="AlphaFoldDB" id="A3K7F9"/>
<feature type="domain" description="ATPase BadF/BadG/BcrA/BcrD type" evidence="1">
    <location>
        <begin position="14"/>
        <end position="259"/>
    </location>
</feature>
<dbReference type="PANTHER" id="PTHR43190">
    <property type="entry name" value="N-ACETYL-D-GLUCOSAMINE KINASE"/>
    <property type="match status" value="1"/>
</dbReference>
<evidence type="ECO:0000259" key="1">
    <source>
        <dbReference type="Pfam" id="PF01869"/>
    </source>
</evidence>
<dbReference type="EMBL" id="AAYA01000012">
    <property type="protein sequence ID" value="EBA06918.1"/>
    <property type="molecule type" value="Genomic_DNA"/>
</dbReference>
<sequence>MPFAMTEAPTPFAIGLDGGGSGCRVAICDASGVILGRGEGGPANATTDFDGTIRHLCAALDIACAGAGVAVADLAGMPAHAGLAGVISAEVGDRVARALPLRRVTVTEDSDTMLAGALGPQDGSLAAIGTGSFFARQAGDASRSVGGWGFQLSDQASGAWLGHELMKLALHVSDGLVAESPLMRAVLEELGGPPGLVAFGRRALAHDYAAYAPRIVEAAKAGDSAGLSLMWQGATFLRFALDGLGHRADEPLCLTGGVGVHYARYLDDMVLIPPKGSALDGALALARRVPA</sequence>
<proteinExistence type="predicted"/>
<dbReference type="InterPro" id="IPR043129">
    <property type="entry name" value="ATPase_NBD"/>
</dbReference>
<gene>
    <name evidence="2" type="ORF">SSE37_00565</name>
</gene>
<reference evidence="2 3" key="1">
    <citation type="submission" date="2006-06" db="EMBL/GenBank/DDBJ databases">
        <authorList>
            <person name="Moran M.A."/>
            <person name="Ferriera S."/>
            <person name="Johnson J."/>
            <person name="Kravitz S."/>
            <person name="Beeson K."/>
            <person name="Sutton G."/>
            <person name="Rogers Y.-H."/>
            <person name="Friedman R."/>
            <person name="Frazier M."/>
            <person name="Venter J.C."/>
        </authorList>
    </citation>
    <scope>NUCLEOTIDE SEQUENCE [LARGE SCALE GENOMIC DNA]</scope>
    <source>
        <strain evidence="2 3">E-37</strain>
    </source>
</reference>
<organism evidence="2 3">
    <name type="scientific">Sagittula stellata (strain ATCC 700073 / DSM 11524 / E-37)</name>
    <dbReference type="NCBI Taxonomy" id="388399"/>
    <lineage>
        <taxon>Bacteria</taxon>
        <taxon>Pseudomonadati</taxon>
        <taxon>Pseudomonadota</taxon>
        <taxon>Alphaproteobacteria</taxon>
        <taxon>Rhodobacterales</taxon>
        <taxon>Roseobacteraceae</taxon>
        <taxon>Sagittula</taxon>
    </lineage>
</organism>
<dbReference type="SUPFAM" id="SSF53067">
    <property type="entry name" value="Actin-like ATPase domain"/>
    <property type="match status" value="2"/>
</dbReference>
<comment type="caution">
    <text evidence="2">The sequence shown here is derived from an EMBL/GenBank/DDBJ whole genome shotgun (WGS) entry which is preliminary data.</text>
</comment>
<dbReference type="Pfam" id="PF01869">
    <property type="entry name" value="BcrAD_BadFG"/>
    <property type="match status" value="1"/>
</dbReference>
<dbReference type="CDD" id="cd24082">
    <property type="entry name" value="ASKHA_NBD_GspK-like"/>
    <property type="match status" value="1"/>
</dbReference>
<protein>
    <submittedName>
        <fullName evidence="2">BadF/BadG/BcrA/BcrD ATPase family protein</fullName>
    </submittedName>
</protein>
<dbReference type="Proteomes" id="UP000005713">
    <property type="component" value="Unassembled WGS sequence"/>
</dbReference>
<keyword evidence="3" id="KW-1185">Reference proteome</keyword>
<accession>A3K7F9</accession>
<dbReference type="InterPro" id="IPR002731">
    <property type="entry name" value="ATPase_BadF"/>
</dbReference>
<name>A3K7F9_SAGS3</name>
<evidence type="ECO:0000313" key="3">
    <source>
        <dbReference type="Proteomes" id="UP000005713"/>
    </source>
</evidence>
<dbReference type="Gene3D" id="3.30.420.40">
    <property type="match status" value="2"/>
</dbReference>